<protein>
    <submittedName>
        <fullName evidence="1">Uncharacterized protein</fullName>
    </submittedName>
</protein>
<organism evidence="1">
    <name type="scientific">viral metagenome</name>
    <dbReference type="NCBI Taxonomy" id="1070528"/>
    <lineage>
        <taxon>unclassified sequences</taxon>
        <taxon>metagenomes</taxon>
        <taxon>organismal metagenomes</taxon>
    </lineage>
</organism>
<evidence type="ECO:0000313" key="1">
    <source>
        <dbReference type="EMBL" id="QHU11663.1"/>
    </source>
</evidence>
<dbReference type="AlphaFoldDB" id="A0A6C0K274"/>
<dbReference type="EMBL" id="MN740787">
    <property type="protein sequence ID" value="QHU11663.1"/>
    <property type="molecule type" value="Genomic_DNA"/>
</dbReference>
<accession>A0A6C0K274</accession>
<name>A0A6C0K274_9ZZZZ</name>
<sequence length="105" mass="12056">MIMMKHLFQRVAWVLVLAFIMRMKEVRTFTVDFSPLSPVILQPAMLPLCGNCNEAMIVGEGRSLACRLFGRTEVVWGTVEYKACTAVRRNESMCGAEGRYYFRRV</sequence>
<reference evidence="1" key="1">
    <citation type="journal article" date="2020" name="Nature">
        <title>Giant virus diversity and host interactions through global metagenomics.</title>
        <authorList>
            <person name="Schulz F."/>
            <person name="Roux S."/>
            <person name="Paez-Espino D."/>
            <person name="Jungbluth S."/>
            <person name="Walsh D.A."/>
            <person name="Denef V.J."/>
            <person name="McMahon K.D."/>
            <person name="Konstantinidis K.T."/>
            <person name="Eloe-Fadrosh E.A."/>
            <person name="Kyrpides N.C."/>
            <person name="Woyke T."/>
        </authorList>
    </citation>
    <scope>NUCLEOTIDE SEQUENCE</scope>
    <source>
        <strain evidence="1">GVMAG-S-1101169-75</strain>
    </source>
</reference>
<proteinExistence type="predicted"/>